<protein>
    <submittedName>
        <fullName evidence="1">Uncharacterized protein</fullName>
    </submittedName>
</protein>
<proteinExistence type="predicted"/>
<evidence type="ECO:0000313" key="2">
    <source>
        <dbReference type="Proteomes" id="UP000231550"/>
    </source>
</evidence>
<evidence type="ECO:0000313" key="1">
    <source>
        <dbReference type="EMBL" id="PIQ74319.1"/>
    </source>
</evidence>
<reference evidence="1 2" key="1">
    <citation type="submission" date="2017-09" db="EMBL/GenBank/DDBJ databases">
        <title>Depth-based differentiation of microbial function through sediment-hosted aquifers and enrichment of novel symbionts in the deep terrestrial subsurface.</title>
        <authorList>
            <person name="Probst A.J."/>
            <person name="Ladd B."/>
            <person name="Jarett J.K."/>
            <person name="Geller-Mcgrath D.E."/>
            <person name="Sieber C.M."/>
            <person name="Emerson J.B."/>
            <person name="Anantharaman K."/>
            <person name="Thomas B.C."/>
            <person name="Malmstrom R."/>
            <person name="Stieglmeier M."/>
            <person name="Klingl A."/>
            <person name="Woyke T."/>
            <person name="Ryan C.M."/>
            <person name="Banfield J.F."/>
        </authorList>
    </citation>
    <scope>NUCLEOTIDE SEQUENCE [LARGE SCALE GENOMIC DNA]</scope>
    <source>
        <strain evidence="1">CG11_big_fil_rev_8_21_14_0_20_44_10</strain>
    </source>
</reference>
<sequence length="143" mass="16306">MPVQTQEKTEQFLSTTIALGGVGLLIAENERDRKAAFEKAREQLLNNNYKECSDYLEVMDVLTEGKDKIFYIEHDSKLDGLVLEIIAEFEAGMASLADRKHNTGLKTATWTPTQTSFVIMMSRKQVEASYPRLFEYINFTKSL</sequence>
<comment type="caution">
    <text evidence="1">The sequence shown here is derived from an EMBL/GenBank/DDBJ whole genome shotgun (WGS) entry which is preliminary data.</text>
</comment>
<dbReference type="AlphaFoldDB" id="A0A2H0KQA8"/>
<dbReference type="Proteomes" id="UP000231550">
    <property type="component" value="Unassembled WGS sequence"/>
</dbReference>
<gene>
    <name evidence="1" type="ORF">COV85_02780</name>
</gene>
<dbReference type="EMBL" id="PCVN01000071">
    <property type="protein sequence ID" value="PIQ74319.1"/>
    <property type="molecule type" value="Genomic_DNA"/>
</dbReference>
<name>A0A2H0KQA8_9BACT</name>
<organism evidence="1 2">
    <name type="scientific">Candidatus Portnoybacteria bacterium CG11_big_fil_rev_8_21_14_0_20_44_10</name>
    <dbReference type="NCBI Taxonomy" id="1974818"/>
    <lineage>
        <taxon>Bacteria</taxon>
        <taxon>Candidatus Portnoyibacteriota</taxon>
    </lineage>
</organism>
<accession>A0A2H0KQA8</accession>